<dbReference type="PANTHER" id="PTHR15919">
    <property type="entry name" value="DAPPER-RELATED"/>
    <property type="match status" value="1"/>
</dbReference>
<keyword evidence="2" id="KW-0175">Coiled coil</keyword>
<organism evidence="3 4">
    <name type="scientific">Sinocyclocheilus anshuiensis</name>
    <dbReference type="NCBI Taxonomy" id="1608454"/>
    <lineage>
        <taxon>Eukaryota</taxon>
        <taxon>Metazoa</taxon>
        <taxon>Chordata</taxon>
        <taxon>Craniata</taxon>
        <taxon>Vertebrata</taxon>
        <taxon>Euteleostomi</taxon>
        <taxon>Actinopterygii</taxon>
        <taxon>Neopterygii</taxon>
        <taxon>Teleostei</taxon>
        <taxon>Ostariophysi</taxon>
        <taxon>Cypriniformes</taxon>
        <taxon>Cyprinidae</taxon>
        <taxon>Cyprininae</taxon>
        <taxon>Sinocyclocheilus</taxon>
    </lineage>
</organism>
<dbReference type="GO" id="GO:0090090">
    <property type="term" value="P:negative regulation of canonical Wnt signaling pathway"/>
    <property type="evidence" value="ECO:0007669"/>
    <property type="project" value="TreeGrafter"/>
</dbReference>
<reference evidence="3" key="1">
    <citation type="submission" date="2025-08" db="UniProtKB">
        <authorList>
            <consortium name="Ensembl"/>
        </authorList>
    </citation>
    <scope>IDENTIFICATION</scope>
</reference>
<proteinExistence type="inferred from homology"/>
<dbReference type="Proteomes" id="UP000472260">
    <property type="component" value="Unassembled WGS sequence"/>
</dbReference>
<evidence type="ECO:0000256" key="2">
    <source>
        <dbReference type="ARBA" id="ARBA00023054"/>
    </source>
</evidence>
<sequence length="130" mass="14786">PNTANITGNCIMSILVDLGIPPKMEEERGRNKERLEASLTWLCELEILKQRQESLVLGALSLGDSLPGFPAWGDVGPARSSREQEQLTLRRQLKFPPAVHYRFTEVWIFGKCCEKFRNGEKCSASQYCHY</sequence>
<comment type="similarity">
    <text evidence="1">Belongs to the dapper family.</text>
</comment>
<dbReference type="InterPro" id="IPR024843">
    <property type="entry name" value="Dapper"/>
</dbReference>
<reference evidence="3" key="2">
    <citation type="submission" date="2025-09" db="UniProtKB">
        <authorList>
            <consortium name="Ensembl"/>
        </authorList>
    </citation>
    <scope>IDENTIFICATION</scope>
</reference>
<dbReference type="AlphaFoldDB" id="A0A671LW61"/>
<evidence type="ECO:0000313" key="4">
    <source>
        <dbReference type="Proteomes" id="UP000472260"/>
    </source>
</evidence>
<evidence type="ECO:0000256" key="1">
    <source>
        <dbReference type="ARBA" id="ARBA00010807"/>
    </source>
</evidence>
<dbReference type="Ensembl" id="ENSSANT00000025813.1">
    <property type="protein sequence ID" value="ENSSANP00000024237.1"/>
    <property type="gene ID" value="ENSSANG00000012479.1"/>
</dbReference>
<accession>A0A671LW61</accession>
<evidence type="ECO:0000313" key="3">
    <source>
        <dbReference type="Ensembl" id="ENSSANP00000024237.1"/>
    </source>
</evidence>
<protein>
    <submittedName>
        <fullName evidence="3">Uncharacterized protein</fullName>
    </submittedName>
</protein>
<name>A0A671LW61_9TELE</name>
<dbReference type="PANTHER" id="PTHR15919:SF1">
    <property type="entry name" value="DAPPER HOMOLOG 3"/>
    <property type="match status" value="1"/>
</dbReference>
<dbReference type="GO" id="GO:0005737">
    <property type="term" value="C:cytoplasm"/>
    <property type="evidence" value="ECO:0007669"/>
    <property type="project" value="TreeGrafter"/>
</dbReference>
<keyword evidence="4" id="KW-1185">Reference proteome</keyword>